<name>A0A3Q3A8J6_KRYMA</name>
<dbReference type="PANTHER" id="PTHR12081:SF18">
    <property type="entry name" value="TRANSCRIPTION FACTOR E2F2-RELATED"/>
    <property type="match status" value="1"/>
</dbReference>
<feature type="domain" description="E2F/DP family winged-helix DNA-binding" evidence="6">
    <location>
        <begin position="14"/>
        <end position="79"/>
    </location>
</feature>
<evidence type="ECO:0000256" key="1">
    <source>
        <dbReference type="ARBA" id="ARBA00010940"/>
    </source>
</evidence>
<proteinExistence type="inferred from homology"/>
<dbReference type="GeneTree" id="ENSGT00940000169012"/>
<evidence type="ECO:0000313" key="7">
    <source>
        <dbReference type="Ensembl" id="ENSKMAP00000012240.1"/>
    </source>
</evidence>
<dbReference type="Ensembl" id="ENSKMAT00000012424.1">
    <property type="protein sequence ID" value="ENSKMAP00000012240.1"/>
    <property type="gene ID" value="ENSKMAG00000009194.1"/>
</dbReference>
<organism evidence="7 8">
    <name type="scientific">Kryptolebias marmoratus</name>
    <name type="common">Mangrove killifish</name>
    <name type="synonym">Rivulus marmoratus</name>
    <dbReference type="NCBI Taxonomy" id="37003"/>
    <lineage>
        <taxon>Eukaryota</taxon>
        <taxon>Metazoa</taxon>
        <taxon>Chordata</taxon>
        <taxon>Craniata</taxon>
        <taxon>Vertebrata</taxon>
        <taxon>Euteleostomi</taxon>
        <taxon>Actinopterygii</taxon>
        <taxon>Neopterygii</taxon>
        <taxon>Teleostei</taxon>
        <taxon>Neoteleostei</taxon>
        <taxon>Acanthomorphata</taxon>
        <taxon>Ovalentaria</taxon>
        <taxon>Atherinomorphae</taxon>
        <taxon>Cyprinodontiformes</taxon>
        <taxon>Rivulidae</taxon>
        <taxon>Kryptolebias</taxon>
    </lineage>
</organism>
<accession>A0A3Q3A8J6</accession>
<dbReference type="PANTHER" id="PTHR12081">
    <property type="entry name" value="TRANSCRIPTION FACTOR E2F"/>
    <property type="match status" value="1"/>
</dbReference>
<dbReference type="InterPro" id="IPR003316">
    <property type="entry name" value="E2F_WHTH_DNA-bd_dom"/>
</dbReference>
<dbReference type="GO" id="GO:0000978">
    <property type="term" value="F:RNA polymerase II cis-regulatory region sequence-specific DNA binding"/>
    <property type="evidence" value="ECO:0007669"/>
    <property type="project" value="InterPro"/>
</dbReference>
<dbReference type="Gene3D" id="1.10.10.10">
    <property type="entry name" value="Winged helix-like DNA-binding domain superfamily/Winged helix DNA-binding domain"/>
    <property type="match status" value="1"/>
</dbReference>
<keyword evidence="8" id="KW-1185">Reference proteome</keyword>
<dbReference type="InterPro" id="IPR015633">
    <property type="entry name" value="E2F"/>
</dbReference>
<keyword evidence="5" id="KW-0539">Nucleus</keyword>
<reference evidence="7" key="2">
    <citation type="submission" date="2025-09" db="UniProtKB">
        <authorList>
            <consortium name="Ensembl"/>
        </authorList>
    </citation>
    <scope>IDENTIFICATION</scope>
</reference>
<evidence type="ECO:0000313" key="8">
    <source>
        <dbReference type="Proteomes" id="UP000264800"/>
    </source>
</evidence>
<dbReference type="Proteomes" id="UP000264800">
    <property type="component" value="Unplaced"/>
</dbReference>
<dbReference type="STRING" id="37003.ENSKMAP00000012240"/>
<dbReference type="InterPro" id="IPR036390">
    <property type="entry name" value="WH_DNA-bd_sf"/>
</dbReference>
<evidence type="ECO:0000256" key="4">
    <source>
        <dbReference type="ARBA" id="ARBA00023163"/>
    </source>
</evidence>
<protein>
    <recommendedName>
        <fullName evidence="6">E2F/DP family winged-helix DNA-binding domain-containing protein</fullName>
    </recommendedName>
</protein>
<keyword evidence="4 5" id="KW-0804">Transcription</keyword>
<dbReference type="SUPFAM" id="SSF46785">
    <property type="entry name" value="Winged helix' DNA-binding domain"/>
    <property type="match status" value="1"/>
</dbReference>
<evidence type="ECO:0000256" key="2">
    <source>
        <dbReference type="ARBA" id="ARBA00023015"/>
    </source>
</evidence>
<comment type="subcellular location">
    <subcellularLocation>
        <location evidence="5">Nucleus</location>
    </subcellularLocation>
</comment>
<evidence type="ECO:0000256" key="5">
    <source>
        <dbReference type="RuleBase" id="RU003796"/>
    </source>
</evidence>
<evidence type="ECO:0000256" key="3">
    <source>
        <dbReference type="ARBA" id="ARBA00023125"/>
    </source>
</evidence>
<reference evidence="7" key="1">
    <citation type="submission" date="2025-08" db="UniProtKB">
        <authorList>
            <consortium name="Ensembl"/>
        </authorList>
    </citation>
    <scope>IDENTIFICATION</scope>
</reference>
<dbReference type="AlphaFoldDB" id="A0A3Q3A8J6"/>
<dbReference type="InterPro" id="IPR036388">
    <property type="entry name" value="WH-like_DNA-bd_sf"/>
</dbReference>
<dbReference type="GO" id="GO:0090575">
    <property type="term" value="C:RNA polymerase II transcription regulator complex"/>
    <property type="evidence" value="ECO:0007669"/>
    <property type="project" value="TreeGrafter"/>
</dbReference>
<dbReference type="GO" id="GO:0000981">
    <property type="term" value="F:DNA-binding transcription factor activity, RNA polymerase II-specific"/>
    <property type="evidence" value="ECO:0007669"/>
    <property type="project" value="TreeGrafter"/>
</dbReference>
<sequence>QSRSNPLPPETPGTTCCSLCVLTRNFVQLLQERKNGELDLQFAVRALAVGQKRRIYDITNVLEGVGLIVKISKSRVKWM</sequence>
<dbReference type="SMART" id="SM01372">
    <property type="entry name" value="E2F_TDP"/>
    <property type="match status" value="1"/>
</dbReference>
<dbReference type="Pfam" id="PF02319">
    <property type="entry name" value="WHD_E2F_TDP"/>
    <property type="match status" value="1"/>
</dbReference>
<dbReference type="OMA" id="MPEQNPK"/>
<keyword evidence="2 5" id="KW-0805">Transcription regulation</keyword>
<keyword evidence="3 5" id="KW-0238">DNA-binding</keyword>
<comment type="similarity">
    <text evidence="1 5">Belongs to the E2F/DP family.</text>
</comment>
<evidence type="ECO:0000259" key="6">
    <source>
        <dbReference type="SMART" id="SM01372"/>
    </source>
</evidence>